<protein>
    <submittedName>
        <fullName evidence="2">Uncharacterized protein</fullName>
    </submittedName>
</protein>
<dbReference type="EMBL" id="JAVFHQ010000067">
    <property type="protein sequence ID" value="KAK4540442.1"/>
    <property type="molecule type" value="Genomic_DNA"/>
</dbReference>
<reference evidence="2 3" key="1">
    <citation type="submission" date="2021-11" db="EMBL/GenBank/DDBJ databases">
        <title>Black yeast isolated from Biological Soil Crust.</title>
        <authorList>
            <person name="Kurbessoian T."/>
        </authorList>
    </citation>
    <scope>NUCLEOTIDE SEQUENCE [LARGE SCALE GENOMIC DNA]</scope>
    <source>
        <strain evidence="2 3">CCFEE 5522</strain>
    </source>
</reference>
<accession>A0AAV9J5X2</accession>
<feature type="region of interest" description="Disordered" evidence="1">
    <location>
        <begin position="155"/>
        <end position="178"/>
    </location>
</feature>
<sequence length="383" mass="41249">MVAPHLDETTVASAATSPARPATSRASTAPESLEVVRNGAAKGPTLVMRLGNGGSTSTRLNTGFEYRLSVDGQMSVCAAMTSTPSFGNGSSAEQFTRAELDSIADFSREGLSGQELVDLFNLEFRDGKVQCTTDDLTSVMEGEVEALESRLAQLQREVESERRGRDNRQAKRSRVMSGSMGSILPVEMETVEGGSQSRSIETIAPNASIEATGRKRTFSDMADLPVPGTNFGKKARTDSEHRRAEISGSRSAPATLVAPTPKEFSEQERQLLLTFHAGGSKDQVLAGQFNEAMMIYGLRKVPCSAESVMAAVAAAQSGAIEQQEEEYLDPEIRRAVGLFGGIVQPAEKSTAEFNAMAWIQKRPDRSYVSLRKLVESRIGFALP</sequence>
<feature type="region of interest" description="Disordered" evidence="1">
    <location>
        <begin position="220"/>
        <end position="260"/>
    </location>
</feature>
<name>A0AAV9J5X2_9PEZI</name>
<dbReference type="AlphaFoldDB" id="A0AAV9J5X2"/>
<feature type="compositionally biased region" description="Low complexity" evidence="1">
    <location>
        <begin position="12"/>
        <end position="30"/>
    </location>
</feature>
<evidence type="ECO:0000313" key="3">
    <source>
        <dbReference type="Proteomes" id="UP001324427"/>
    </source>
</evidence>
<comment type="caution">
    <text evidence="2">The sequence shown here is derived from an EMBL/GenBank/DDBJ whole genome shotgun (WGS) entry which is preliminary data.</text>
</comment>
<evidence type="ECO:0000313" key="2">
    <source>
        <dbReference type="EMBL" id="KAK4540442.1"/>
    </source>
</evidence>
<feature type="region of interest" description="Disordered" evidence="1">
    <location>
        <begin position="1"/>
        <end position="30"/>
    </location>
</feature>
<feature type="compositionally biased region" description="Basic and acidic residues" evidence="1">
    <location>
        <begin position="235"/>
        <end position="245"/>
    </location>
</feature>
<feature type="compositionally biased region" description="Basic and acidic residues" evidence="1">
    <location>
        <begin position="156"/>
        <end position="169"/>
    </location>
</feature>
<evidence type="ECO:0000256" key="1">
    <source>
        <dbReference type="SAM" id="MobiDB-lite"/>
    </source>
</evidence>
<keyword evidence="3" id="KW-1185">Reference proteome</keyword>
<proteinExistence type="predicted"/>
<dbReference type="Proteomes" id="UP001324427">
    <property type="component" value="Unassembled WGS sequence"/>
</dbReference>
<organism evidence="2 3">
    <name type="scientific">Oleoguttula mirabilis</name>
    <dbReference type="NCBI Taxonomy" id="1507867"/>
    <lineage>
        <taxon>Eukaryota</taxon>
        <taxon>Fungi</taxon>
        <taxon>Dikarya</taxon>
        <taxon>Ascomycota</taxon>
        <taxon>Pezizomycotina</taxon>
        <taxon>Dothideomycetes</taxon>
        <taxon>Dothideomycetidae</taxon>
        <taxon>Mycosphaerellales</taxon>
        <taxon>Teratosphaeriaceae</taxon>
        <taxon>Oleoguttula</taxon>
    </lineage>
</organism>
<gene>
    <name evidence="2" type="ORF">LTR36_009188</name>
</gene>